<organism evidence="10 11">
    <name type="scientific">Mycena indigotica</name>
    <dbReference type="NCBI Taxonomy" id="2126181"/>
    <lineage>
        <taxon>Eukaryota</taxon>
        <taxon>Fungi</taxon>
        <taxon>Dikarya</taxon>
        <taxon>Basidiomycota</taxon>
        <taxon>Agaricomycotina</taxon>
        <taxon>Agaricomycetes</taxon>
        <taxon>Agaricomycetidae</taxon>
        <taxon>Agaricales</taxon>
        <taxon>Marasmiineae</taxon>
        <taxon>Mycenaceae</taxon>
        <taxon>Mycena</taxon>
    </lineage>
</organism>
<dbReference type="Gene3D" id="3.30.160.60">
    <property type="entry name" value="Classic Zinc Finger"/>
    <property type="match status" value="2"/>
</dbReference>
<accession>A0A8H6S5D1</accession>
<evidence type="ECO:0000256" key="6">
    <source>
        <dbReference type="ARBA" id="ARBA00023242"/>
    </source>
</evidence>
<dbReference type="GO" id="GO:0010468">
    <property type="term" value="P:regulation of gene expression"/>
    <property type="evidence" value="ECO:0007669"/>
    <property type="project" value="TreeGrafter"/>
</dbReference>
<dbReference type="InterPro" id="IPR050331">
    <property type="entry name" value="Zinc_finger"/>
</dbReference>
<keyword evidence="4 7" id="KW-0863">Zinc-finger</keyword>
<dbReference type="Pfam" id="PF00096">
    <property type="entry name" value="zf-C2H2"/>
    <property type="match status" value="2"/>
</dbReference>
<evidence type="ECO:0000313" key="11">
    <source>
        <dbReference type="Proteomes" id="UP000636479"/>
    </source>
</evidence>
<dbReference type="RefSeq" id="XP_037215071.1">
    <property type="nucleotide sequence ID" value="XM_037368145.1"/>
</dbReference>
<evidence type="ECO:0000259" key="9">
    <source>
        <dbReference type="PROSITE" id="PS50157"/>
    </source>
</evidence>
<reference evidence="10" key="1">
    <citation type="submission" date="2020-05" db="EMBL/GenBank/DDBJ databases">
        <title>Mycena genomes resolve the evolution of fungal bioluminescence.</title>
        <authorList>
            <person name="Tsai I.J."/>
        </authorList>
    </citation>
    <scope>NUCLEOTIDE SEQUENCE</scope>
    <source>
        <strain evidence="10">171206Taipei</strain>
    </source>
</reference>
<feature type="domain" description="C2H2-type" evidence="9">
    <location>
        <begin position="238"/>
        <end position="265"/>
    </location>
</feature>
<keyword evidence="2" id="KW-0479">Metal-binding</keyword>
<dbReference type="Proteomes" id="UP000636479">
    <property type="component" value="Unassembled WGS sequence"/>
</dbReference>
<evidence type="ECO:0000256" key="8">
    <source>
        <dbReference type="SAM" id="MobiDB-lite"/>
    </source>
</evidence>
<keyword evidence="5" id="KW-0862">Zinc</keyword>
<protein>
    <submittedName>
        <fullName evidence="10">C2H2 conidiation transcriptional factor</fullName>
    </submittedName>
</protein>
<dbReference type="InterPro" id="IPR036236">
    <property type="entry name" value="Znf_C2H2_sf"/>
</dbReference>
<dbReference type="PROSITE" id="PS00028">
    <property type="entry name" value="ZINC_FINGER_C2H2_1"/>
    <property type="match status" value="1"/>
</dbReference>
<gene>
    <name evidence="10" type="ORF">MIND_01162200</name>
</gene>
<keyword evidence="6" id="KW-0539">Nucleus</keyword>
<dbReference type="GO" id="GO:0005634">
    <property type="term" value="C:nucleus"/>
    <property type="evidence" value="ECO:0007669"/>
    <property type="project" value="UniProtKB-SubCell"/>
</dbReference>
<evidence type="ECO:0000256" key="3">
    <source>
        <dbReference type="ARBA" id="ARBA00022737"/>
    </source>
</evidence>
<dbReference type="GO" id="GO:0008270">
    <property type="term" value="F:zinc ion binding"/>
    <property type="evidence" value="ECO:0007669"/>
    <property type="project" value="UniProtKB-KW"/>
</dbReference>
<comment type="caution">
    <text evidence="10">The sequence shown here is derived from an EMBL/GenBank/DDBJ whole genome shotgun (WGS) entry which is preliminary data.</text>
</comment>
<dbReference type="PANTHER" id="PTHR16515">
    <property type="entry name" value="PR DOMAIN ZINC FINGER PROTEIN"/>
    <property type="match status" value="1"/>
</dbReference>
<dbReference type="SMART" id="SM00355">
    <property type="entry name" value="ZnF_C2H2"/>
    <property type="match status" value="2"/>
</dbReference>
<dbReference type="InterPro" id="IPR013087">
    <property type="entry name" value="Znf_C2H2_type"/>
</dbReference>
<comment type="subcellular location">
    <subcellularLocation>
        <location evidence="1">Nucleus</location>
    </subcellularLocation>
</comment>
<evidence type="ECO:0000256" key="2">
    <source>
        <dbReference type="ARBA" id="ARBA00022723"/>
    </source>
</evidence>
<evidence type="ECO:0000256" key="5">
    <source>
        <dbReference type="ARBA" id="ARBA00022833"/>
    </source>
</evidence>
<sequence length="424" mass="46741">MPGPHYSSTGWAQYDYYDDFNAFPTGSTANLAGSSPADLSEQHYAFPQAYYDQRADSDVGPPSMAAVARQHSDVPSCSTVAISPLEPFHPNPAALTGSVTRAPSPSISLYGGPYFRPARTPGLERQLRYAASSASSGPARSAAAMGFPVCDATGGDMSQWNVAADHQYKSTGVVAAPQPQLLSNASQMAVLLHDPAALQEQPLPSLPIDDEDQPDYEYGMIQPEDEEELFRDGREKRHGCTMCHKRFDRPSTLKKHLLVHTGEKAFQCSLCQRRFGVMSNLNRHIRRCSQREVHLYGTKGKSMESIAQVEAALKTGKSDSTTKRTPKRRRRPPSPSRWVPPSLRSFNLLPPEASPPANLPLDPVSPARSEAGPLWAAYEDRDSYDENVGSAPYRDAEWNKKRRLPGPAPVMVQRRFAERVRVHV</sequence>
<evidence type="ECO:0000256" key="1">
    <source>
        <dbReference type="ARBA" id="ARBA00004123"/>
    </source>
</evidence>
<dbReference type="PANTHER" id="PTHR16515:SF49">
    <property type="entry name" value="GASTRULA ZINC FINGER PROTEIN XLCGF49.1-LIKE-RELATED"/>
    <property type="match status" value="1"/>
</dbReference>
<feature type="compositionally biased region" description="Low complexity" evidence="8">
    <location>
        <begin position="336"/>
        <end position="345"/>
    </location>
</feature>
<evidence type="ECO:0000313" key="10">
    <source>
        <dbReference type="EMBL" id="KAF7292643.1"/>
    </source>
</evidence>
<dbReference type="FunFam" id="3.30.160.60:FF:000100">
    <property type="entry name" value="Zinc finger 45-like"/>
    <property type="match status" value="2"/>
</dbReference>
<keyword evidence="11" id="KW-1185">Reference proteome</keyword>
<dbReference type="EMBL" id="JACAZF010000011">
    <property type="protein sequence ID" value="KAF7292643.1"/>
    <property type="molecule type" value="Genomic_DNA"/>
</dbReference>
<evidence type="ECO:0000256" key="4">
    <source>
        <dbReference type="ARBA" id="ARBA00022771"/>
    </source>
</evidence>
<feature type="region of interest" description="Disordered" evidence="8">
    <location>
        <begin position="312"/>
        <end position="365"/>
    </location>
</feature>
<dbReference type="PROSITE" id="PS50157">
    <property type="entry name" value="ZINC_FINGER_C2H2_2"/>
    <property type="match status" value="2"/>
</dbReference>
<keyword evidence="3" id="KW-0677">Repeat</keyword>
<proteinExistence type="predicted"/>
<evidence type="ECO:0000256" key="7">
    <source>
        <dbReference type="PROSITE-ProRule" id="PRU00042"/>
    </source>
</evidence>
<dbReference type="GeneID" id="59350661"/>
<name>A0A8H6S5D1_9AGAR</name>
<dbReference type="AlphaFoldDB" id="A0A8H6S5D1"/>
<dbReference type="SUPFAM" id="SSF57667">
    <property type="entry name" value="beta-beta-alpha zinc fingers"/>
    <property type="match status" value="1"/>
</dbReference>
<dbReference type="OrthoDB" id="654211at2759"/>
<feature type="domain" description="C2H2-type" evidence="9">
    <location>
        <begin position="266"/>
        <end position="294"/>
    </location>
</feature>